<protein>
    <submittedName>
        <fullName evidence="1">Uncharacterized protein</fullName>
    </submittedName>
</protein>
<name>A0ABR2PDF7_9ROSI</name>
<evidence type="ECO:0000313" key="1">
    <source>
        <dbReference type="EMBL" id="KAK8986480.1"/>
    </source>
</evidence>
<gene>
    <name evidence="1" type="ORF">V6N11_010036</name>
</gene>
<dbReference type="Proteomes" id="UP001396334">
    <property type="component" value="Unassembled WGS sequence"/>
</dbReference>
<organism evidence="1 2">
    <name type="scientific">Hibiscus sabdariffa</name>
    <name type="common">roselle</name>
    <dbReference type="NCBI Taxonomy" id="183260"/>
    <lineage>
        <taxon>Eukaryota</taxon>
        <taxon>Viridiplantae</taxon>
        <taxon>Streptophyta</taxon>
        <taxon>Embryophyta</taxon>
        <taxon>Tracheophyta</taxon>
        <taxon>Spermatophyta</taxon>
        <taxon>Magnoliopsida</taxon>
        <taxon>eudicotyledons</taxon>
        <taxon>Gunneridae</taxon>
        <taxon>Pentapetalae</taxon>
        <taxon>rosids</taxon>
        <taxon>malvids</taxon>
        <taxon>Malvales</taxon>
        <taxon>Malvaceae</taxon>
        <taxon>Malvoideae</taxon>
        <taxon>Hibiscus</taxon>
    </lineage>
</organism>
<sequence length="43" mass="4475">MGEGLGGSRLRMDVGIFGGGYACCESHPAWLKVGAQPEVPLVE</sequence>
<accession>A0ABR2PDF7</accession>
<proteinExistence type="predicted"/>
<dbReference type="EMBL" id="JBBPBN010000063">
    <property type="protein sequence ID" value="KAK8986480.1"/>
    <property type="molecule type" value="Genomic_DNA"/>
</dbReference>
<reference evidence="1 2" key="1">
    <citation type="journal article" date="2024" name="G3 (Bethesda)">
        <title>Genome assembly of Hibiscus sabdariffa L. provides insights into metabolisms of medicinal natural products.</title>
        <authorList>
            <person name="Kim T."/>
        </authorList>
    </citation>
    <scope>NUCLEOTIDE SEQUENCE [LARGE SCALE GENOMIC DNA]</scope>
    <source>
        <strain evidence="1">TK-2024</strain>
        <tissue evidence="1">Old leaves</tissue>
    </source>
</reference>
<evidence type="ECO:0000313" key="2">
    <source>
        <dbReference type="Proteomes" id="UP001396334"/>
    </source>
</evidence>
<comment type="caution">
    <text evidence="1">The sequence shown here is derived from an EMBL/GenBank/DDBJ whole genome shotgun (WGS) entry which is preliminary data.</text>
</comment>
<keyword evidence="2" id="KW-1185">Reference proteome</keyword>